<dbReference type="RefSeq" id="XP_065644916.1">
    <property type="nucleotide sequence ID" value="XM_065788844.1"/>
</dbReference>
<keyword evidence="2" id="KW-1185">Reference proteome</keyword>
<sequence>MKIMQTSNSFGKISHREVFLVRKRIGTIPNTQLSTKKTVFQYYHYRDLMLRADFPNISSVSIASYSLDDFFTAQCAEIGGWLQKSLPCFVYEVKKILQKAGIPFINTDKHIREKIVDLEKKRKDLNKHRNRLSTNLVLKREQFSRMLEEVFDVSQKNCEGIIMKDKTKDIKTRREDADFLNDQKGARVQKMLGKDKISQKFYKKQNKKRNDNKKSKNKRVRKKAERVCY</sequence>
<organism evidence="2 3">
    <name type="scientific">Hydra vulgaris</name>
    <name type="common">Hydra</name>
    <name type="synonym">Hydra attenuata</name>
    <dbReference type="NCBI Taxonomy" id="6087"/>
    <lineage>
        <taxon>Eukaryota</taxon>
        <taxon>Metazoa</taxon>
        <taxon>Cnidaria</taxon>
        <taxon>Hydrozoa</taxon>
        <taxon>Hydroidolina</taxon>
        <taxon>Anthoathecata</taxon>
        <taxon>Aplanulata</taxon>
        <taxon>Hydridae</taxon>
        <taxon>Hydra</taxon>
    </lineage>
</organism>
<accession>A0ABM4B7S8</accession>
<dbReference type="Proteomes" id="UP001652625">
    <property type="component" value="Chromosome 01"/>
</dbReference>
<name>A0ABM4B7S8_HYDVU</name>
<evidence type="ECO:0000313" key="3">
    <source>
        <dbReference type="RefSeq" id="XP_065644916.1"/>
    </source>
</evidence>
<feature type="region of interest" description="Disordered" evidence="1">
    <location>
        <begin position="203"/>
        <end position="229"/>
    </location>
</feature>
<evidence type="ECO:0000256" key="1">
    <source>
        <dbReference type="SAM" id="MobiDB-lite"/>
    </source>
</evidence>
<reference evidence="3" key="2">
    <citation type="submission" date="2025-08" db="UniProtKB">
        <authorList>
            <consortium name="RefSeq"/>
        </authorList>
    </citation>
    <scope>IDENTIFICATION</scope>
</reference>
<dbReference type="GeneID" id="136075487"/>
<evidence type="ECO:0000313" key="2">
    <source>
        <dbReference type="Proteomes" id="UP001652625"/>
    </source>
</evidence>
<proteinExistence type="predicted"/>
<protein>
    <submittedName>
        <fullName evidence="3">Uncharacterized protein LOC136075487</fullName>
    </submittedName>
</protein>
<feature type="compositionally biased region" description="Basic residues" evidence="1">
    <location>
        <begin position="215"/>
        <end position="229"/>
    </location>
</feature>
<reference evidence="2" key="1">
    <citation type="submission" date="2025-05" db="UniProtKB">
        <authorList>
            <consortium name="RefSeq"/>
        </authorList>
    </citation>
    <scope>NUCLEOTIDE SEQUENCE [LARGE SCALE GENOMIC DNA]</scope>
</reference>
<gene>
    <name evidence="3" type="primary">LOC136075487</name>
</gene>